<sequence>MLGFVRFRCNAPICTYPAHTSTYVNTRQQFDFASIAKQPGTFAKKGGPVTGFATPDAPPTNLQNPRRFPKVHQIRGLKGYRGLSNALTSLFLYPLINVVGLVGIVGIGDFMRFYSTDNGVLYCRCLSVIPTDACTTSGCCIPAVCRYILA</sequence>
<gene>
    <name evidence="2" type="ORF">SDC9_129590</name>
</gene>
<dbReference type="EMBL" id="VSSQ01031585">
    <property type="protein sequence ID" value="MPM82529.1"/>
    <property type="molecule type" value="Genomic_DNA"/>
</dbReference>
<keyword evidence="1" id="KW-0472">Membrane</keyword>
<name>A0A645D030_9ZZZZ</name>
<keyword evidence="1" id="KW-0812">Transmembrane</keyword>
<keyword evidence="1" id="KW-1133">Transmembrane helix</keyword>
<comment type="caution">
    <text evidence="2">The sequence shown here is derived from an EMBL/GenBank/DDBJ whole genome shotgun (WGS) entry which is preliminary data.</text>
</comment>
<accession>A0A645D030</accession>
<evidence type="ECO:0000313" key="2">
    <source>
        <dbReference type="EMBL" id="MPM82529.1"/>
    </source>
</evidence>
<feature type="transmembrane region" description="Helical" evidence="1">
    <location>
        <begin position="90"/>
        <end position="108"/>
    </location>
</feature>
<protein>
    <submittedName>
        <fullName evidence="2">Uncharacterized protein</fullName>
    </submittedName>
</protein>
<proteinExistence type="predicted"/>
<dbReference type="AlphaFoldDB" id="A0A645D030"/>
<reference evidence="2" key="1">
    <citation type="submission" date="2019-08" db="EMBL/GenBank/DDBJ databases">
        <authorList>
            <person name="Kucharzyk K."/>
            <person name="Murdoch R.W."/>
            <person name="Higgins S."/>
            <person name="Loffler F."/>
        </authorList>
    </citation>
    <scope>NUCLEOTIDE SEQUENCE</scope>
</reference>
<organism evidence="2">
    <name type="scientific">bioreactor metagenome</name>
    <dbReference type="NCBI Taxonomy" id="1076179"/>
    <lineage>
        <taxon>unclassified sequences</taxon>
        <taxon>metagenomes</taxon>
        <taxon>ecological metagenomes</taxon>
    </lineage>
</organism>
<evidence type="ECO:0000256" key="1">
    <source>
        <dbReference type="SAM" id="Phobius"/>
    </source>
</evidence>